<evidence type="ECO:0000256" key="6">
    <source>
        <dbReference type="ARBA" id="ARBA00022741"/>
    </source>
</evidence>
<accession>A0A5J4PF73</accession>
<dbReference type="GO" id="GO:0009245">
    <property type="term" value="P:lipid A biosynthetic process"/>
    <property type="evidence" value="ECO:0007669"/>
    <property type="project" value="UniProtKB-KW"/>
</dbReference>
<dbReference type="UniPathway" id="UPA00359">
    <property type="reaction ID" value="UER00482"/>
</dbReference>
<keyword evidence="5 10" id="KW-0808">Transferase</keyword>
<dbReference type="PANTHER" id="PTHR42724">
    <property type="entry name" value="TETRAACYLDISACCHARIDE 4'-KINASE"/>
    <property type="match status" value="1"/>
</dbReference>
<evidence type="ECO:0000256" key="8">
    <source>
        <dbReference type="ARBA" id="ARBA00022840"/>
    </source>
</evidence>
<reference evidence="10" key="1">
    <citation type="submission" date="2019-03" db="EMBL/GenBank/DDBJ databases">
        <title>Single cell metagenomics reveals metabolic interactions within the superorganism composed of flagellate Streblomastix strix and complex community of Bacteroidetes bacteria on its surface.</title>
        <authorList>
            <person name="Treitli S.C."/>
            <person name="Kolisko M."/>
            <person name="Husnik F."/>
            <person name="Keeling P."/>
            <person name="Hampl V."/>
        </authorList>
    </citation>
    <scope>NUCLEOTIDE SEQUENCE</scope>
    <source>
        <strain evidence="10">STM</strain>
    </source>
</reference>
<dbReference type="EC" id="2.7.1.130" evidence="2"/>
<evidence type="ECO:0000256" key="7">
    <source>
        <dbReference type="ARBA" id="ARBA00022777"/>
    </source>
</evidence>
<feature type="non-terminal residue" evidence="10">
    <location>
        <position position="65"/>
    </location>
</feature>
<evidence type="ECO:0000256" key="5">
    <source>
        <dbReference type="ARBA" id="ARBA00022679"/>
    </source>
</evidence>
<comment type="caution">
    <text evidence="10">The sequence shown here is derived from an EMBL/GenBank/DDBJ whole genome shotgun (WGS) entry which is preliminary data.</text>
</comment>
<proteinExistence type="predicted"/>
<evidence type="ECO:0000256" key="2">
    <source>
        <dbReference type="ARBA" id="ARBA00012071"/>
    </source>
</evidence>
<keyword evidence="7 10" id="KW-0418">Kinase</keyword>
<dbReference type="PANTHER" id="PTHR42724:SF1">
    <property type="entry name" value="TETRAACYLDISACCHARIDE 4'-KINASE, MITOCHONDRIAL-RELATED"/>
    <property type="match status" value="1"/>
</dbReference>
<dbReference type="InterPro" id="IPR003758">
    <property type="entry name" value="LpxK"/>
</dbReference>
<name>A0A5J4PF73_9ZZZZ</name>
<dbReference type="GO" id="GO:0005886">
    <property type="term" value="C:plasma membrane"/>
    <property type="evidence" value="ECO:0007669"/>
    <property type="project" value="TreeGrafter"/>
</dbReference>
<keyword evidence="8" id="KW-0067">ATP-binding</keyword>
<keyword evidence="6" id="KW-0547">Nucleotide-binding</keyword>
<dbReference type="Pfam" id="PF02606">
    <property type="entry name" value="LpxK"/>
    <property type="match status" value="1"/>
</dbReference>
<evidence type="ECO:0000256" key="3">
    <source>
        <dbReference type="ARBA" id="ARBA00022516"/>
    </source>
</evidence>
<dbReference type="GO" id="GO:0005524">
    <property type="term" value="F:ATP binding"/>
    <property type="evidence" value="ECO:0007669"/>
    <property type="project" value="UniProtKB-KW"/>
</dbReference>
<dbReference type="EMBL" id="SNRY01008680">
    <property type="protein sequence ID" value="KAA6308136.1"/>
    <property type="molecule type" value="Genomic_DNA"/>
</dbReference>
<comment type="pathway">
    <text evidence="1">Glycolipid biosynthesis; lipid IV(A) biosynthesis; lipid IV(A) from (3R)-3-hydroxytetradecanoyl-[acyl-carrier-protein] and UDP-N-acetyl-alpha-D-glucosamine: step 6/6.</text>
</comment>
<dbReference type="GO" id="GO:0009244">
    <property type="term" value="P:lipopolysaccharide core region biosynthetic process"/>
    <property type="evidence" value="ECO:0007669"/>
    <property type="project" value="TreeGrafter"/>
</dbReference>
<evidence type="ECO:0000256" key="1">
    <source>
        <dbReference type="ARBA" id="ARBA00004870"/>
    </source>
</evidence>
<evidence type="ECO:0000313" key="10">
    <source>
        <dbReference type="EMBL" id="KAA6308136.1"/>
    </source>
</evidence>
<organism evidence="10">
    <name type="scientific">termite gut metagenome</name>
    <dbReference type="NCBI Taxonomy" id="433724"/>
    <lineage>
        <taxon>unclassified sequences</taxon>
        <taxon>metagenomes</taxon>
        <taxon>organismal metagenomes</taxon>
    </lineage>
</organism>
<protein>
    <recommendedName>
        <fullName evidence="2">tetraacyldisaccharide 4'-kinase</fullName>
        <ecNumber evidence="2">2.7.1.130</ecNumber>
    </recommendedName>
</protein>
<sequence length="65" mass="7419">MAERRSIAIRKWLYPASFLYGTIVYVRNKLFDWKFLPSKSYDIPVIGVGNIAVGGTGKTPHIEYL</sequence>
<keyword evidence="9" id="KW-0443">Lipid metabolism</keyword>
<evidence type="ECO:0000256" key="9">
    <source>
        <dbReference type="ARBA" id="ARBA00023098"/>
    </source>
</evidence>
<evidence type="ECO:0000256" key="4">
    <source>
        <dbReference type="ARBA" id="ARBA00022556"/>
    </source>
</evidence>
<keyword evidence="3" id="KW-0444">Lipid biosynthesis</keyword>
<dbReference type="GO" id="GO:0009029">
    <property type="term" value="F:lipid-A 4'-kinase activity"/>
    <property type="evidence" value="ECO:0007669"/>
    <property type="project" value="UniProtKB-EC"/>
</dbReference>
<keyword evidence="4" id="KW-0441">Lipid A biosynthesis</keyword>
<gene>
    <name evidence="10" type="ORF">EZS27_040185</name>
</gene>
<dbReference type="AlphaFoldDB" id="A0A5J4PF73"/>